<name>A0A5R9GE87_9BACL</name>
<gene>
    <name evidence="1" type="ORF">FE782_01740</name>
</gene>
<reference evidence="1 2" key="1">
    <citation type="submission" date="2019-05" db="EMBL/GenBank/DDBJ databases">
        <authorList>
            <person name="Narsing Rao M.P."/>
            <person name="Li W.J."/>
        </authorList>
    </citation>
    <scope>NUCLEOTIDE SEQUENCE [LARGE SCALE GENOMIC DNA]</scope>
    <source>
        <strain evidence="1 2">SYSU_K30003</strain>
    </source>
</reference>
<dbReference type="Pfam" id="PF14424">
    <property type="entry name" value="Toxin-deaminase"/>
    <property type="match status" value="1"/>
</dbReference>
<dbReference type="OrthoDB" id="4038688at2"/>
<accession>A0A5R9GE87</accession>
<dbReference type="Gene3D" id="3.40.140.10">
    <property type="entry name" value="Cytidine Deaminase, domain 2"/>
    <property type="match status" value="1"/>
</dbReference>
<comment type="caution">
    <text evidence="1">The sequence shown here is derived from an EMBL/GenBank/DDBJ whole genome shotgun (WGS) entry which is preliminary data.</text>
</comment>
<evidence type="ECO:0000313" key="1">
    <source>
        <dbReference type="EMBL" id="TLS54091.1"/>
    </source>
</evidence>
<proteinExistence type="predicted"/>
<protein>
    <submittedName>
        <fullName evidence="1">Uncharacterized protein</fullName>
    </submittedName>
</protein>
<dbReference type="AlphaFoldDB" id="A0A5R9GE87"/>
<dbReference type="InterPro" id="IPR032721">
    <property type="entry name" value="Toxin-deaminase"/>
</dbReference>
<dbReference type="Proteomes" id="UP000309676">
    <property type="component" value="Unassembled WGS sequence"/>
</dbReference>
<keyword evidence="2" id="KW-1185">Reference proteome</keyword>
<evidence type="ECO:0000313" key="2">
    <source>
        <dbReference type="Proteomes" id="UP000309676"/>
    </source>
</evidence>
<dbReference type="RefSeq" id="WP_138191860.1">
    <property type="nucleotide sequence ID" value="NZ_VCIW01000001.1"/>
</dbReference>
<sequence length="205" mass="24601">MRATLHVKHYKQSLEGYLLYRKYLDWIVMLEAMAKAGDLTGPKLHEHIRGNYAVGLLEDKTLGRRKFYYSTTMVKTEGKYNAFINRVKGSKAYASWWEGMLADLYYKTPEFYQYIEVDRSRGVRTPGAKRRVHDSECIILENISEFIHHQRLHDYKVYIYSHKEPCLNCDLVFQQFLERHSQSELTIFYHHTYHQPLPSKYSWRY</sequence>
<dbReference type="EMBL" id="VCIW01000001">
    <property type="protein sequence ID" value="TLS54091.1"/>
    <property type="molecule type" value="Genomic_DNA"/>
</dbReference>
<organism evidence="1 2">
    <name type="scientific">Paenibacillus antri</name>
    <dbReference type="NCBI Taxonomy" id="2582848"/>
    <lineage>
        <taxon>Bacteria</taxon>
        <taxon>Bacillati</taxon>
        <taxon>Bacillota</taxon>
        <taxon>Bacilli</taxon>
        <taxon>Bacillales</taxon>
        <taxon>Paenibacillaceae</taxon>
        <taxon>Paenibacillus</taxon>
    </lineage>
</organism>